<dbReference type="PANTHER" id="PTHR35075">
    <property type="entry name" value="A-KINASE ANCHOR PROTEIN 14"/>
    <property type="match status" value="1"/>
</dbReference>
<dbReference type="AlphaFoldDB" id="S7MHQ4"/>
<dbReference type="Pfam" id="PF15879">
    <property type="entry name" value="MWFE"/>
    <property type="match status" value="1"/>
</dbReference>
<dbReference type="InterPro" id="IPR053084">
    <property type="entry name" value="AKAP"/>
</dbReference>
<evidence type="ECO:0000313" key="3">
    <source>
        <dbReference type="Proteomes" id="UP000052978"/>
    </source>
</evidence>
<dbReference type="Pfam" id="PF14469">
    <property type="entry name" value="AKAP28"/>
    <property type="match status" value="1"/>
</dbReference>
<feature type="compositionally biased region" description="Acidic residues" evidence="1">
    <location>
        <begin position="149"/>
        <end position="177"/>
    </location>
</feature>
<dbReference type="EMBL" id="KE161370">
    <property type="protein sequence ID" value="EPQ03461.1"/>
    <property type="molecule type" value="Genomic_DNA"/>
</dbReference>
<dbReference type="PANTHER" id="PTHR35075:SF1">
    <property type="entry name" value="A-KINASE ANCHOR PROTEIN 14"/>
    <property type="match status" value="1"/>
</dbReference>
<feature type="compositionally biased region" description="Acidic residues" evidence="1">
    <location>
        <begin position="186"/>
        <end position="201"/>
    </location>
</feature>
<evidence type="ECO:0000256" key="1">
    <source>
        <dbReference type="SAM" id="MobiDB-lite"/>
    </source>
</evidence>
<dbReference type="InterPro" id="IPR025663">
    <property type="entry name" value="AKAP_28"/>
</dbReference>
<dbReference type="GO" id="GO:0016301">
    <property type="term" value="F:kinase activity"/>
    <property type="evidence" value="ECO:0007669"/>
    <property type="project" value="UniProtKB-KW"/>
</dbReference>
<proteinExistence type="predicted"/>
<dbReference type="GO" id="GO:0005952">
    <property type="term" value="C:cAMP-dependent protein kinase complex"/>
    <property type="evidence" value="ECO:0007669"/>
    <property type="project" value="TreeGrafter"/>
</dbReference>
<feature type="region of interest" description="Disordered" evidence="1">
    <location>
        <begin position="131"/>
        <end position="227"/>
    </location>
</feature>
<dbReference type="Proteomes" id="UP000052978">
    <property type="component" value="Unassembled WGS sequence"/>
</dbReference>
<dbReference type="GO" id="GO:0034237">
    <property type="term" value="F:protein kinase A regulatory subunit binding"/>
    <property type="evidence" value="ECO:0007669"/>
    <property type="project" value="TreeGrafter"/>
</dbReference>
<reference evidence="2 3" key="1">
    <citation type="journal article" date="2013" name="Nat. Commun.">
        <title>Genome analysis reveals insights into physiology and longevity of the Brandt's bat Myotis brandtii.</title>
        <authorList>
            <person name="Seim I."/>
            <person name="Fang X."/>
            <person name="Xiong Z."/>
            <person name="Lobanov A.V."/>
            <person name="Huang Z."/>
            <person name="Ma S."/>
            <person name="Feng Y."/>
            <person name="Turanov A.A."/>
            <person name="Zhu Y."/>
            <person name="Lenz T.L."/>
            <person name="Gerashchenko M.V."/>
            <person name="Fan D."/>
            <person name="Hee Yim S."/>
            <person name="Yao X."/>
            <person name="Jordan D."/>
            <person name="Xiong Y."/>
            <person name="Ma Y."/>
            <person name="Lyapunov A.N."/>
            <person name="Chen G."/>
            <person name="Kulakova O.I."/>
            <person name="Sun Y."/>
            <person name="Lee S.G."/>
            <person name="Bronson R.T."/>
            <person name="Moskalev A.A."/>
            <person name="Sunyaev S.R."/>
            <person name="Zhang G."/>
            <person name="Krogh A."/>
            <person name="Wang J."/>
            <person name="Gladyshev V.N."/>
        </authorList>
    </citation>
    <scope>NUCLEOTIDE SEQUENCE [LARGE SCALE GENOMIC DNA]</scope>
</reference>
<dbReference type="InterPro" id="IPR017384">
    <property type="entry name" value="NADH_Ub_cplx-1_asu_su-1"/>
</dbReference>
<feature type="compositionally biased region" description="Polar residues" evidence="1">
    <location>
        <begin position="212"/>
        <end position="227"/>
    </location>
</feature>
<keyword evidence="2" id="KW-0418">Kinase</keyword>
<keyword evidence="3" id="KW-1185">Reference proteome</keyword>
<accession>S7MHQ4</accession>
<organism evidence="2 3">
    <name type="scientific">Myotis brandtii</name>
    <name type="common">Brandt's bat</name>
    <dbReference type="NCBI Taxonomy" id="109478"/>
    <lineage>
        <taxon>Eukaryota</taxon>
        <taxon>Metazoa</taxon>
        <taxon>Chordata</taxon>
        <taxon>Craniata</taxon>
        <taxon>Vertebrata</taxon>
        <taxon>Euteleostomi</taxon>
        <taxon>Mammalia</taxon>
        <taxon>Eutheria</taxon>
        <taxon>Laurasiatheria</taxon>
        <taxon>Chiroptera</taxon>
        <taxon>Yangochiroptera</taxon>
        <taxon>Vespertilionidae</taxon>
        <taxon>Myotis</taxon>
    </lineage>
</organism>
<evidence type="ECO:0000313" key="2">
    <source>
        <dbReference type="EMBL" id="EPQ03461.1"/>
    </source>
</evidence>
<dbReference type="eggNOG" id="ENOG502S0CR">
    <property type="taxonomic scope" value="Eukaryota"/>
</dbReference>
<protein>
    <submittedName>
        <fullName evidence="2">A-kinase anchor protein 14</fullName>
    </submittedName>
</protein>
<name>S7MHQ4_MYOBR</name>
<sequence length="496" mass="57091">MWFEILPGLAVMGVCLLIPGIATAHIHKFSNGGKEKRVAYYSYHWSLMQRDKRVSGVNRYYVSKTKLEQTLQHTELELKNILITFVFWYIVDKRQEKEIQKKMKKTRAIRFNNVVDVYNELPVPLVDKEDSDVIEPATEKEDTNVAEPAMDEEESEVTEPEMDEEEDSNVSEPEMDKEDSVVSESTMDEEESNVSEPEVEIESNVTEPAMDTESNVTEPAMDTESNVTEPAMDTDFNVTESAIYTDFNVTESAIYADFNVTESAIFTDFHVTESAIYTDSSLTESAIYTADSYVSEPAMDTYSYVTKPAATGRERHESTIVVIDSRATDPVKKTEDDTLNEMVLDITETVIAAAINTVEEDDEYTIKNIKWLTHGEFTPERCRKQIQDFVMSWEYEDRWVHYTKLVERRDLGHSFHYIYSVRWSVPTSQIPTAYSSAFAFFTVKFNKNKPPDAPLDISYMFEGQSLVHRPGMTRFRENWVKEMVVAKHNIMKSFPF</sequence>
<keyword evidence="2" id="KW-0808">Transferase</keyword>
<gene>
    <name evidence="2" type="ORF">D623_10020192</name>
</gene>